<protein>
    <submittedName>
        <fullName evidence="2">Uncharacterized protein</fullName>
    </submittedName>
</protein>
<organism evidence="2 3">
    <name type="scientific">Phanerochaete sordida</name>
    <dbReference type="NCBI Taxonomy" id="48140"/>
    <lineage>
        <taxon>Eukaryota</taxon>
        <taxon>Fungi</taxon>
        <taxon>Dikarya</taxon>
        <taxon>Basidiomycota</taxon>
        <taxon>Agaricomycotina</taxon>
        <taxon>Agaricomycetes</taxon>
        <taxon>Polyporales</taxon>
        <taxon>Phanerochaetaceae</taxon>
        <taxon>Phanerochaete</taxon>
    </lineage>
</organism>
<dbReference type="AlphaFoldDB" id="A0A9P3G2U9"/>
<comment type="caution">
    <text evidence="2">The sequence shown here is derived from an EMBL/GenBank/DDBJ whole genome shotgun (WGS) entry which is preliminary data.</text>
</comment>
<evidence type="ECO:0000313" key="3">
    <source>
        <dbReference type="Proteomes" id="UP000703269"/>
    </source>
</evidence>
<dbReference type="Proteomes" id="UP000703269">
    <property type="component" value="Unassembled WGS sequence"/>
</dbReference>
<accession>A0A9P3G2U9</accession>
<feature type="region of interest" description="Disordered" evidence="1">
    <location>
        <begin position="37"/>
        <end position="64"/>
    </location>
</feature>
<evidence type="ECO:0000313" key="2">
    <source>
        <dbReference type="EMBL" id="GJE87092.1"/>
    </source>
</evidence>
<gene>
    <name evidence="2" type="ORF">PsYK624_031750</name>
</gene>
<keyword evidence="3" id="KW-1185">Reference proteome</keyword>
<name>A0A9P3G2U9_9APHY</name>
<evidence type="ECO:0000256" key="1">
    <source>
        <dbReference type="SAM" id="MobiDB-lite"/>
    </source>
</evidence>
<sequence length="172" mass="19572">MMRHQHQHSLQRTCLPGIVCTFLGLLQRHEASLRSLHDSHEAGPPTFRAPKFGHRASKQETKSRRQCTLLDDARRTLQGVRAPPSRRASRPLWEPHRRAFWPRAQPRYRPRARWHAVGPGSASGLARRPICRRARGHMAQGVSGGVRRGRGKAARSAPVRKIASFVDVRRVR</sequence>
<reference evidence="2 3" key="1">
    <citation type="submission" date="2021-08" db="EMBL/GenBank/DDBJ databases">
        <title>Draft Genome Sequence of Phanerochaete sordida strain YK-624.</title>
        <authorList>
            <person name="Mori T."/>
            <person name="Dohra H."/>
            <person name="Suzuki T."/>
            <person name="Kawagishi H."/>
            <person name="Hirai H."/>
        </authorList>
    </citation>
    <scope>NUCLEOTIDE SEQUENCE [LARGE SCALE GENOMIC DNA]</scope>
    <source>
        <strain evidence="2 3">YK-624</strain>
    </source>
</reference>
<proteinExistence type="predicted"/>
<dbReference type="EMBL" id="BPQB01000005">
    <property type="protein sequence ID" value="GJE87092.1"/>
    <property type="molecule type" value="Genomic_DNA"/>
</dbReference>